<dbReference type="AlphaFoldDB" id="A0A848DPN8"/>
<proteinExistence type="predicted"/>
<feature type="region of interest" description="Disordered" evidence="1">
    <location>
        <begin position="54"/>
        <end position="96"/>
    </location>
</feature>
<accession>A0A848DPN8</accession>
<protein>
    <submittedName>
        <fullName evidence="2">Uncharacterized protein</fullName>
    </submittedName>
</protein>
<organism evidence="2 3">
    <name type="scientific">Pseudonocardia bannensis</name>
    <dbReference type="NCBI Taxonomy" id="630973"/>
    <lineage>
        <taxon>Bacteria</taxon>
        <taxon>Bacillati</taxon>
        <taxon>Actinomycetota</taxon>
        <taxon>Actinomycetes</taxon>
        <taxon>Pseudonocardiales</taxon>
        <taxon>Pseudonocardiaceae</taxon>
        <taxon>Pseudonocardia</taxon>
    </lineage>
</organism>
<dbReference type="Proteomes" id="UP000586918">
    <property type="component" value="Unassembled WGS sequence"/>
</dbReference>
<gene>
    <name evidence="2" type="ORF">HF519_23455</name>
</gene>
<reference evidence="2 3" key="1">
    <citation type="submission" date="2020-04" db="EMBL/GenBank/DDBJ databases">
        <authorList>
            <person name="Klaysubun C."/>
            <person name="Duangmal K."/>
            <person name="Lipun K."/>
        </authorList>
    </citation>
    <scope>NUCLEOTIDE SEQUENCE [LARGE SCALE GENOMIC DNA]</scope>
    <source>
        <strain evidence="2 3">DSM 45300</strain>
    </source>
</reference>
<comment type="caution">
    <text evidence="2">The sequence shown here is derived from an EMBL/GenBank/DDBJ whole genome shotgun (WGS) entry which is preliminary data.</text>
</comment>
<keyword evidence="3" id="KW-1185">Reference proteome</keyword>
<evidence type="ECO:0000313" key="3">
    <source>
        <dbReference type="Proteomes" id="UP000586918"/>
    </source>
</evidence>
<dbReference type="RefSeq" id="WP_169415165.1">
    <property type="nucleotide sequence ID" value="NZ_JAAXKZ010000113.1"/>
</dbReference>
<name>A0A848DPN8_9PSEU</name>
<dbReference type="EMBL" id="JAAXKZ010000113">
    <property type="protein sequence ID" value="NMH94479.1"/>
    <property type="molecule type" value="Genomic_DNA"/>
</dbReference>
<sequence length="96" mass="10446">MSAARYVAEAIGPRRVGGVYRCGYRGITYRVEEIHTGPGGPIPWSEWAIVETDLDGPTPGRTRTHCTAWDPGADTERPDPGQRRSPPNERQEGAGA</sequence>
<feature type="compositionally biased region" description="Basic and acidic residues" evidence="1">
    <location>
        <begin position="74"/>
        <end position="96"/>
    </location>
</feature>
<evidence type="ECO:0000313" key="2">
    <source>
        <dbReference type="EMBL" id="NMH94479.1"/>
    </source>
</evidence>
<evidence type="ECO:0000256" key="1">
    <source>
        <dbReference type="SAM" id="MobiDB-lite"/>
    </source>
</evidence>